<dbReference type="EMBL" id="JAAAJB010000386">
    <property type="protein sequence ID" value="KAG0256899.1"/>
    <property type="molecule type" value="Genomic_DNA"/>
</dbReference>
<gene>
    <name evidence="3" type="ORF">DFQ27_005414</name>
</gene>
<dbReference type="FunFam" id="3.20.20.100:FF:000004">
    <property type="entry name" value="Oxidoreductase, aldo/keto reductase"/>
    <property type="match status" value="1"/>
</dbReference>
<dbReference type="SUPFAM" id="SSF51430">
    <property type="entry name" value="NAD(P)-linked oxidoreductase"/>
    <property type="match status" value="1"/>
</dbReference>
<evidence type="ECO:0000313" key="3">
    <source>
        <dbReference type="EMBL" id="KAG0256899.1"/>
    </source>
</evidence>
<evidence type="ECO:0000313" key="4">
    <source>
        <dbReference type="Proteomes" id="UP000807716"/>
    </source>
</evidence>
<dbReference type="Proteomes" id="UP000807716">
    <property type="component" value="Unassembled WGS sequence"/>
</dbReference>
<dbReference type="PANTHER" id="PTHR43364">
    <property type="entry name" value="NADH-SPECIFIC METHYLGLYOXAL REDUCTASE-RELATED"/>
    <property type="match status" value="1"/>
</dbReference>
<dbReference type="AlphaFoldDB" id="A0A9P6U2K6"/>
<dbReference type="GO" id="GO:0005829">
    <property type="term" value="C:cytosol"/>
    <property type="evidence" value="ECO:0007669"/>
    <property type="project" value="UniProtKB-ARBA"/>
</dbReference>
<organism evidence="3 4">
    <name type="scientific">Actinomortierella ambigua</name>
    <dbReference type="NCBI Taxonomy" id="1343610"/>
    <lineage>
        <taxon>Eukaryota</taxon>
        <taxon>Fungi</taxon>
        <taxon>Fungi incertae sedis</taxon>
        <taxon>Mucoromycota</taxon>
        <taxon>Mortierellomycotina</taxon>
        <taxon>Mortierellomycetes</taxon>
        <taxon>Mortierellales</taxon>
        <taxon>Mortierellaceae</taxon>
        <taxon>Actinomortierella</taxon>
    </lineage>
</organism>
<dbReference type="PANTHER" id="PTHR43364:SF4">
    <property type="entry name" value="NAD(P)-LINKED OXIDOREDUCTASE SUPERFAMILY PROTEIN"/>
    <property type="match status" value="1"/>
</dbReference>
<reference evidence="3" key="1">
    <citation type="journal article" date="2020" name="Fungal Divers.">
        <title>Resolving the Mortierellaceae phylogeny through synthesis of multi-gene phylogenetics and phylogenomics.</title>
        <authorList>
            <person name="Vandepol N."/>
            <person name="Liber J."/>
            <person name="Desiro A."/>
            <person name="Na H."/>
            <person name="Kennedy M."/>
            <person name="Barry K."/>
            <person name="Grigoriev I.V."/>
            <person name="Miller A.N."/>
            <person name="O'Donnell K."/>
            <person name="Stajich J.E."/>
            <person name="Bonito G."/>
        </authorList>
    </citation>
    <scope>NUCLEOTIDE SEQUENCE</scope>
    <source>
        <strain evidence="3">BC1065</strain>
    </source>
</reference>
<accession>A0A9P6U2K6</accession>
<dbReference type="Gene3D" id="3.20.20.100">
    <property type="entry name" value="NADP-dependent oxidoreductase domain"/>
    <property type="match status" value="1"/>
</dbReference>
<dbReference type="InterPro" id="IPR050523">
    <property type="entry name" value="AKR_Detox_Biosynth"/>
</dbReference>
<dbReference type="CDD" id="cd19079">
    <property type="entry name" value="AKR_EcYajO-like"/>
    <property type="match status" value="1"/>
</dbReference>
<sequence length="347" mass="39336">MEYVRLGKTGLRVSRFCLGFMSYGNPEWNGWSKGEEESLALIKKAYDAGFNFFDTANVYSNGQSEEILGKAIKRFNMDRGRIVVATKVKKSHAYSKLFFPVLPGNTAVRSSETNLQDSTLVNEFGLSRKHIFDAVDASLKRLDLDYIDLYQIHRFDHNTPIEETMEALNDLVRSGKVRYIGASSMYAWEFQKANNIAEKNGWAKFVSMQNHYNLIYREDEREMIPYSVDVGIGGIPWSPLALGKLAGKNRGNTQRTQTDAWQWMHNIRDAEEKIIDRVAEIAEKKGASSAQVALAWLLAKPYVTAPIVGIGKEEHLYDTIGALKVTLTDEECKYLEEPYAPRPVLPM</sequence>
<protein>
    <recommendedName>
        <fullName evidence="2">NADP-dependent oxidoreductase domain-containing protein</fullName>
    </recommendedName>
</protein>
<dbReference type="InterPro" id="IPR023210">
    <property type="entry name" value="NADP_OxRdtase_dom"/>
</dbReference>
<dbReference type="OrthoDB" id="37537at2759"/>
<comment type="caution">
    <text evidence="3">The sequence shown here is derived from an EMBL/GenBank/DDBJ whole genome shotgun (WGS) entry which is preliminary data.</text>
</comment>
<feature type="domain" description="NADP-dependent oxidoreductase" evidence="2">
    <location>
        <begin position="17"/>
        <end position="337"/>
    </location>
</feature>
<evidence type="ECO:0000259" key="2">
    <source>
        <dbReference type="Pfam" id="PF00248"/>
    </source>
</evidence>
<proteinExistence type="predicted"/>
<name>A0A9P6U2K6_9FUNG</name>
<dbReference type="InterPro" id="IPR036812">
    <property type="entry name" value="NAD(P)_OxRdtase_dom_sf"/>
</dbReference>
<dbReference type="Pfam" id="PF00248">
    <property type="entry name" value="Aldo_ket_red"/>
    <property type="match status" value="1"/>
</dbReference>
<evidence type="ECO:0000256" key="1">
    <source>
        <dbReference type="ARBA" id="ARBA00023002"/>
    </source>
</evidence>
<keyword evidence="1" id="KW-0560">Oxidoreductase</keyword>
<dbReference type="GO" id="GO:0016491">
    <property type="term" value="F:oxidoreductase activity"/>
    <property type="evidence" value="ECO:0007669"/>
    <property type="project" value="UniProtKB-KW"/>
</dbReference>
<keyword evidence="4" id="KW-1185">Reference proteome</keyword>